<dbReference type="GO" id="GO:0005840">
    <property type="term" value="C:ribosome"/>
    <property type="evidence" value="ECO:0007669"/>
    <property type="project" value="UniProtKB-KW"/>
</dbReference>
<reference evidence="5 6" key="1">
    <citation type="submission" date="2013-11" db="EMBL/GenBank/DDBJ databases">
        <title>Draft genome of the bovine lungworm Dictyocaulus viviparus.</title>
        <authorList>
            <person name="Mitreva M."/>
        </authorList>
    </citation>
    <scope>NUCLEOTIDE SEQUENCE [LARGE SCALE GENOMIC DNA]</scope>
    <source>
        <strain evidence="5 6">HannoverDv2000</strain>
    </source>
</reference>
<dbReference type="EMBL" id="KN716345">
    <property type="protein sequence ID" value="KJH46579.1"/>
    <property type="molecule type" value="Genomic_DNA"/>
</dbReference>
<dbReference type="InterPro" id="IPR007836">
    <property type="entry name" value="Ribosomal_eS32"/>
</dbReference>
<dbReference type="GO" id="GO:1990904">
    <property type="term" value="C:ribonucleoprotein complex"/>
    <property type="evidence" value="ECO:0007669"/>
    <property type="project" value="UniProtKB-KW"/>
</dbReference>
<dbReference type="GO" id="GO:0003735">
    <property type="term" value="F:structural constituent of ribosome"/>
    <property type="evidence" value="ECO:0007669"/>
    <property type="project" value="UniProtKB-UniRule"/>
</dbReference>
<name>A0A0D8XS43_DICVI</name>
<dbReference type="Proteomes" id="UP000053766">
    <property type="component" value="Unassembled WGS sequence"/>
</dbReference>
<proteinExistence type="inferred from homology"/>
<dbReference type="AlphaFoldDB" id="A0A0D8XS43"/>
<keyword evidence="6" id="KW-1185">Reference proteome</keyword>
<dbReference type="Pfam" id="PF05162">
    <property type="entry name" value="Ribosomal_L41"/>
    <property type="match status" value="1"/>
</dbReference>
<accession>A0A0D8XS43</accession>
<dbReference type="GO" id="GO:0006412">
    <property type="term" value="P:translation"/>
    <property type="evidence" value="ECO:0007669"/>
    <property type="project" value="InterPro"/>
</dbReference>
<organism evidence="5 6">
    <name type="scientific">Dictyocaulus viviparus</name>
    <name type="common">Bovine lungworm</name>
    <dbReference type="NCBI Taxonomy" id="29172"/>
    <lineage>
        <taxon>Eukaryota</taxon>
        <taxon>Metazoa</taxon>
        <taxon>Ecdysozoa</taxon>
        <taxon>Nematoda</taxon>
        <taxon>Chromadorea</taxon>
        <taxon>Rhabditida</taxon>
        <taxon>Rhabditina</taxon>
        <taxon>Rhabditomorpha</taxon>
        <taxon>Strongyloidea</taxon>
        <taxon>Metastrongylidae</taxon>
        <taxon>Dictyocaulus</taxon>
    </lineage>
</organism>
<evidence type="ECO:0000256" key="3">
    <source>
        <dbReference type="ARBA" id="ARBA00043969"/>
    </source>
</evidence>
<comment type="similarity">
    <text evidence="3 4">Belongs to the eukaryotic ribosomal protein eS32 family.</text>
</comment>
<reference evidence="6" key="2">
    <citation type="journal article" date="2016" name="Sci. Rep.">
        <title>Dictyocaulus viviparus genome, variome and transcriptome elucidate lungworm biology and support future intervention.</title>
        <authorList>
            <person name="McNulty S.N."/>
            <person name="Strube C."/>
            <person name="Rosa B.A."/>
            <person name="Martin J.C."/>
            <person name="Tyagi R."/>
            <person name="Choi Y.J."/>
            <person name="Wang Q."/>
            <person name="Hallsworth Pepin K."/>
            <person name="Zhang X."/>
            <person name="Ozersky P."/>
            <person name="Wilson R.K."/>
            <person name="Sternberg P.W."/>
            <person name="Gasser R.B."/>
            <person name="Mitreva M."/>
        </authorList>
    </citation>
    <scope>NUCLEOTIDE SEQUENCE [LARGE SCALE GENOMIC DNA]</scope>
    <source>
        <strain evidence="6">HannoverDv2000</strain>
    </source>
</reference>
<evidence type="ECO:0000256" key="1">
    <source>
        <dbReference type="ARBA" id="ARBA00022980"/>
    </source>
</evidence>
<keyword evidence="2 4" id="KW-0687">Ribonucleoprotein</keyword>
<comment type="subunit">
    <text evidence="4">Component of the large ribosomal subunit.</text>
</comment>
<sequence length="71" mass="8357">MHTTETLITMGTLQTRTPSYVVTEKMMIVDRSLAARHLVTDGPSYLAVELADVWRKKRMRRLKRKRRAQKK</sequence>
<protein>
    <recommendedName>
        <fullName evidence="4">60S ribosomal protein L41</fullName>
    </recommendedName>
</protein>
<evidence type="ECO:0000313" key="5">
    <source>
        <dbReference type="EMBL" id="KJH46579.1"/>
    </source>
</evidence>
<evidence type="ECO:0000256" key="4">
    <source>
        <dbReference type="RuleBase" id="RU368055"/>
    </source>
</evidence>
<keyword evidence="1 4" id="KW-0689">Ribosomal protein</keyword>
<evidence type="ECO:0000313" key="6">
    <source>
        <dbReference type="Proteomes" id="UP000053766"/>
    </source>
</evidence>
<gene>
    <name evidence="5" type="ORF">DICVIV_07362</name>
</gene>
<evidence type="ECO:0000256" key="2">
    <source>
        <dbReference type="ARBA" id="ARBA00023274"/>
    </source>
</evidence>